<gene>
    <name evidence="2" type="ORF">CBO05P1_102</name>
</gene>
<feature type="transmembrane region" description="Helical" evidence="1">
    <location>
        <begin position="33"/>
        <end position="54"/>
    </location>
</feature>
<keyword evidence="1" id="KW-0812">Transmembrane</keyword>
<proteinExistence type="predicted"/>
<feature type="transmembrane region" description="Helical" evidence="1">
    <location>
        <begin position="6"/>
        <end position="24"/>
    </location>
</feature>
<dbReference type="AlphaFoldDB" id="A0A060N334"/>
<name>A0A060N334_CLOBO</name>
<keyword evidence="1" id="KW-0472">Membrane</keyword>
<reference evidence="2" key="1">
    <citation type="submission" date="2013-10" db="EMBL/GenBank/DDBJ databases">
        <title>Draft genome sequence of Clostridium botulinum type B strain Osaka05.</title>
        <authorList>
            <person name="Sakaguchi Y."/>
            <person name="Hosomi K."/>
            <person name="Uchiyama J."/>
            <person name="Ogura Y."/>
            <person name="Sakaguchi M."/>
            <person name="Kohda T."/>
            <person name="Mukamoto M."/>
            <person name="Misawa N."/>
            <person name="Matsuzaki S."/>
            <person name="Hayashi T."/>
            <person name="Kozaki S."/>
        </authorList>
    </citation>
    <scope>NUCLEOTIDE SEQUENCE</scope>
    <source>
        <strain evidence="2">Osaka05</strain>
    </source>
</reference>
<protein>
    <submittedName>
        <fullName evidence="2">Uncharacterized protein</fullName>
    </submittedName>
</protein>
<dbReference type="RefSeq" id="WP_030031886.1">
    <property type="nucleotide sequence ID" value="NZ_BA000058.1"/>
</dbReference>
<evidence type="ECO:0000256" key="1">
    <source>
        <dbReference type="SAM" id="Phobius"/>
    </source>
</evidence>
<dbReference type="EMBL" id="BA000058">
    <property type="protein sequence ID" value="BAO04821.1"/>
    <property type="molecule type" value="Genomic_DNA"/>
</dbReference>
<organism evidence="2">
    <name type="scientific">Clostridium botulinum B str. Osaka05</name>
    <dbReference type="NCBI Taxonomy" id="1407017"/>
    <lineage>
        <taxon>Bacteria</taxon>
        <taxon>Bacillati</taxon>
        <taxon>Bacillota</taxon>
        <taxon>Clostridia</taxon>
        <taxon>Eubacteriales</taxon>
        <taxon>Clostridiaceae</taxon>
        <taxon>Clostridium</taxon>
    </lineage>
</organism>
<dbReference type="HOGENOM" id="CLU_1683487_0_0_9"/>
<sequence length="156" mass="17763">MSITNTIIISVLLLIGFYAIYGLIQGIKQGDAFICFLCIITILITLGLPLGAFYEHIQDTKATKDMMPIILKIENKEHKNAWTQVIYNGKTTSCIYHAEQNNIIVTDGENEETIDNIKLYNALNKGDKVKGYKILYKKKNGEIYKTELKIKEDNKK</sequence>
<keyword evidence="1" id="KW-1133">Transmembrane helix</keyword>
<dbReference type="Proteomes" id="UP000054164">
    <property type="component" value="Unassembled WGS sequence"/>
</dbReference>
<accession>A0A060N334</accession>
<evidence type="ECO:0000313" key="2">
    <source>
        <dbReference type="EMBL" id="BAO04821.1"/>
    </source>
</evidence>